<dbReference type="GO" id="GO:0032196">
    <property type="term" value="P:transposition"/>
    <property type="evidence" value="ECO:0007669"/>
    <property type="project" value="UniProtKB-KW"/>
</dbReference>
<proteinExistence type="inferred from homology"/>
<dbReference type="InterPro" id="IPR001959">
    <property type="entry name" value="Transposase"/>
</dbReference>
<evidence type="ECO:0000256" key="1">
    <source>
        <dbReference type="ARBA" id="ARBA00008761"/>
    </source>
</evidence>
<dbReference type="AlphaFoldDB" id="A0A9W5PYB3"/>
<dbReference type="NCBIfam" id="TIGR01766">
    <property type="entry name" value="IS200/IS605 family accessory protein TnpB-like domain"/>
    <property type="match status" value="1"/>
</dbReference>
<dbReference type="Pfam" id="PF01385">
    <property type="entry name" value="OrfB_IS605"/>
    <property type="match status" value="1"/>
</dbReference>
<reference evidence="6 7" key="1">
    <citation type="submission" date="2012-12" db="EMBL/GenBank/DDBJ databases">
        <title>The Genome Sequence of Bacillus cereus VD196.</title>
        <authorList>
            <consortium name="The Broad Institute Genome Sequencing Platform"/>
            <consortium name="The Broad Institute Genome Sequencing Center for Infectious Disease"/>
            <person name="Feldgarden M."/>
            <person name="Van der Auwera G.A."/>
            <person name="Mahillon J."/>
            <person name="Duprez V."/>
            <person name="Timmery S."/>
            <person name="Mattelet C."/>
            <person name="Dierick K."/>
            <person name="Sun M."/>
            <person name="Yu Z."/>
            <person name="Zhu L."/>
            <person name="Hu X."/>
            <person name="Shank E.B."/>
            <person name="Swiecicka I."/>
            <person name="Hansen B.M."/>
            <person name="Andrup L."/>
            <person name="Walker B."/>
            <person name="Young S.K."/>
            <person name="Zeng Q."/>
            <person name="Gargeya S."/>
            <person name="Fitzgerald M."/>
            <person name="Haas B."/>
            <person name="Abouelleil A."/>
            <person name="Alvarado L."/>
            <person name="Arachchi H.M."/>
            <person name="Berlin A.M."/>
            <person name="Chapman S.B."/>
            <person name="Dewar J."/>
            <person name="Goldberg J."/>
            <person name="Griggs A."/>
            <person name="Gujja S."/>
            <person name="Hansen M."/>
            <person name="Howarth C."/>
            <person name="Imamovic A."/>
            <person name="Larimer J."/>
            <person name="McCowan C."/>
            <person name="Murphy C."/>
            <person name="Neiman D."/>
            <person name="Pearson M."/>
            <person name="Priest M."/>
            <person name="Roberts A."/>
            <person name="Saif S."/>
            <person name="Shea T."/>
            <person name="Sisk P."/>
            <person name="Sykes S."/>
            <person name="Wortman J."/>
            <person name="Nusbaum C."/>
            <person name="Birren B."/>
        </authorList>
    </citation>
    <scope>NUCLEOTIDE SEQUENCE [LARGE SCALE GENOMIC DNA]</scope>
    <source>
        <strain evidence="6 7">VD196</strain>
    </source>
</reference>
<protein>
    <submittedName>
        <fullName evidence="6">IS605 OrfB family transposase</fullName>
    </submittedName>
</protein>
<feature type="domain" description="Probable transposase IS891/IS1136/IS1341" evidence="5">
    <location>
        <begin position="2"/>
        <end position="45"/>
    </location>
</feature>
<keyword evidence="3" id="KW-0238">DNA-binding</keyword>
<organism evidence="6 7">
    <name type="scientific">Bacillus cereus VD196</name>
    <dbReference type="NCBI Taxonomy" id="1053243"/>
    <lineage>
        <taxon>Bacteria</taxon>
        <taxon>Bacillati</taxon>
        <taxon>Bacillota</taxon>
        <taxon>Bacilli</taxon>
        <taxon>Bacillales</taxon>
        <taxon>Bacillaceae</taxon>
        <taxon>Bacillus</taxon>
        <taxon>Bacillus cereus group</taxon>
    </lineage>
</organism>
<accession>A0A9W5PYB3</accession>
<name>A0A9W5PYB3_BACCE</name>
<comment type="caution">
    <text evidence="6">The sequence shown here is derived from an EMBL/GenBank/DDBJ whole genome shotgun (WGS) entry which is preliminary data.</text>
</comment>
<sequence length="100" mass="11951">MKIARIHEHIANARTDYLHELSTEIIKNHDVIVMEDIQVSNRLKNRKLAKSISDVSWSRFRTMLEYKAQWYEKKLLCYQKHLLLVNYAPIVNIKTKTLKI</sequence>
<dbReference type="Proteomes" id="UP000014023">
    <property type="component" value="Unassembled WGS sequence"/>
</dbReference>
<comment type="similarity">
    <text evidence="1">In the C-terminal section; belongs to the transposase 35 family.</text>
</comment>
<evidence type="ECO:0000313" key="7">
    <source>
        <dbReference type="Proteomes" id="UP000014023"/>
    </source>
</evidence>
<keyword evidence="4" id="KW-0233">DNA recombination</keyword>
<evidence type="ECO:0000256" key="2">
    <source>
        <dbReference type="ARBA" id="ARBA00022578"/>
    </source>
</evidence>
<dbReference type="EMBL" id="AHFL01000066">
    <property type="protein sequence ID" value="EOO61200.1"/>
    <property type="molecule type" value="Genomic_DNA"/>
</dbReference>
<dbReference type="InterPro" id="IPR010095">
    <property type="entry name" value="Cas12f1-like_TNB"/>
</dbReference>
<evidence type="ECO:0000259" key="5">
    <source>
        <dbReference type="Pfam" id="PF01385"/>
    </source>
</evidence>
<evidence type="ECO:0000313" key="6">
    <source>
        <dbReference type="EMBL" id="EOO61200.1"/>
    </source>
</evidence>
<keyword evidence="2" id="KW-0815">Transposition</keyword>
<dbReference type="GO" id="GO:0003677">
    <property type="term" value="F:DNA binding"/>
    <property type="evidence" value="ECO:0007669"/>
    <property type="project" value="UniProtKB-KW"/>
</dbReference>
<gene>
    <name evidence="6" type="ORF">IKE_05930</name>
</gene>
<evidence type="ECO:0000256" key="4">
    <source>
        <dbReference type="ARBA" id="ARBA00023172"/>
    </source>
</evidence>
<evidence type="ECO:0000256" key="3">
    <source>
        <dbReference type="ARBA" id="ARBA00023125"/>
    </source>
</evidence>
<dbReference type="GO" id="GO:0006310">
    <property type="term" value="P:DNA recombination"/>
    <property type="evidence" value="ECO:0007669"/>
    <property type="project" value="UniProtKB-KW"/>
</dbReference>